<evidence type="ECO:0000256" key="3">
    <source>
        <dbReference type="ARBA" id="ARBA00022777"/>
    </source>
</evidence>
<dbReference type="PANTHER" id="PTHR37419">
    <property type="entry name" value="SERINE/THREONINE-PROTEIN KINASE TOXIN HIPA"/>
    <property type="match status" value="1"/>
</dbReference>
<gene>
    <name evidence="6" type="ORF">LXT12_14565</name>
</gene>
<reference evidence="6 7" key="1">
    <citation type="submission" date="2021-12" db="EMBL/GenBank/DDBJ databases">
        <title>Genome seq of p7.</title>
        <authorList>
            <person name="Seo T."/>
        </authorList>
    </citation>
    <scope>NUCLEOTIDE SEQUENCE [LARGE SCALE GENOMIC DNA]</scope>
    <source>
        <strain evidence="6 7">P7</strain>
    </source>
</reference>
<evidence type="ECO:0000259" key="4">
    <source>
        <dbReference type="Pfam" id="PF07804"/>
    </source>
</evidence>
<keyword evidence="2" id="KW-0808">Transferase</keyword>
<name>A0ABS8XIU9_9BURK</name>
<dbReference type="InterPro" id="IPR017508">
    <property type="entry name" value="HipA_N1"/>
</dbReference>
<dbReference type="InterPro" id="IPR052028">
    <property type="entry name" value="HipA_Ser/Thr_kinase"/>
</dbReference>
<evidence type="ECO:0000256" key="2">
    <source>
        <dbReference type="ARBA" id="ARBA00022679"/>
    </source>
</evidence>
<protein>
    <submittedName>
        <fullName evidence="6">Type II toxin-antitoxin system HipA family toxin</fullName>
    </submittedName>
</protein>
<evidence type="ECO:0000259" key="5">
    <source>
        <dbReference type="Pfam" id="PF13657"/>
    </source>
</evidence>
<keyword evidence="7" id="KW-1185">Reference proteome</keyword>
<dbReference type="InterPro" id="IPR012893">
    <property type="entry name" value="HipA-like_C"/>
</dbReference>
<evidence type="ECO:0000313" key="7">
    <source>
        <dbReference type="Proteomes" id="UP001201463"/>
    </source>
</evidence>
<dbReference type="Proteomes" id="UP001201463">
    <property type="component" value="Unassembled WGS sequence"/>
</dbReference>
<sequence>MTTLPERIRHLRVDLNGAPCGDLRRESQLVFSYRRDDDTQPSVGLLMPPRQLLYRSSALFPVMDQNLPEGYLFERVRALYPKQPLTPMHLLGLIGENGIGRLGFHLPEAPPAPPPVPMSREQLLRLPYSQAVFDDLVAAYLSSGLGIAGVQPKLMLPDRASIPVPNLIVKAGSQAYPGLAANEFLCLQAASRAGIAVPGHALSDDGQLLILDRFDLQPDGRRLGFEDVAALMGLSVRDTLSDRKYHGSYETVSQVLKALALPAVDLARFFEQVAFTIMVRNGDGHLKNFGVGYDESWGARLAPMYDVVTTAIYRYQRWTGGEDEEDRTLALRLFAGRGQTRAYPTTEELLRFGRQACGVAQPAPVLARIAEALRDTLAAAHQDERIPKALLDGMAGMWARGMDYAR</sequence>
<dbReference type="Pfam" id="PF13657">
    <property type="entry name" value="Couple_hipA"/>
    <property type="match status" value="1"/>
</dbReference>
<comment type="caution">
    <text evidence="6">The sequence shown here is derived from an EMBL/GenBank/DDBJ whole genome shotgun (WGS) entry which is preliminary data.</text>
</comment>
<evidence type="ECO:0000313" key="6">
    <source>
        <dbReference type="EMBL" id="MCE4538476.1"/>
    </source>
</evidence>
<dbReference type="PANTHER" id="PTHR37419:SF1">
    <property type="entry name" value="SERINE_THREONINE-PROTEIN KINASE TOXIN HIPA"/>
    <property type="match status" value="1"/>
</dbReference>
<proteinExistence type="inferred from homology"/>
<comment type="similarity">
    <text evidence="1">Belongs to the HipA Ser/Thr kinase family.</text>
</comment>
<dbReference type="Pfam" id="PF07804">
    <property type="entry name" value="HipA_C"/>
    <property type="match status" value="1"/>
</dbReference>
<organism evidence="6 7">
    <name type="scientific">Pelomonas caseinilytica</name>
    <dbReference type="NCBI Taxonomy" id="2906763"/>
    <lineage>
        <taxon>Bacteria</taxon>
        <taxon>Pseudomonadati</taxon>
        <taxon>Pseudomonadota</taxon>
        <taxon>Betaproteobacteria</taxon>
        <taxon>Burkholderiales</taxon>
        <taxon>Sphaerotilaceae</taxon>
        <taxon>Roseateles</taxon>
    </lineage>
</organism>
<keyword evidence="3" id="KW-0418">Kinase</keyword>
<evidence type="ECO:0000256" key="1">
    <source>
        <dbReference type="ARBA" id="ARBA00010164"/>
    </source>
</evidence>
<dbReference type="Gene3D" id="1.10.1070.20">
    <property type="match status" value="1"/>
</dbReference>
<feature type="domain" description="HipA-like C-terminal" evidence="4">
    <location>
        <begin position="146"/>
        <end position="373"/>
    </location>
</feature>
<dbReference type="RefSeq" id="WP_233392906.1">
    <property type="nucleotide sequence ID" value="NZ_JAJTWT010000005.1"/>
</dbReference>
<accession>A0ABS8XIU9</accession>
<feature type="domain" description="HipA N-terminal subdomain 1" evidence="5">
    <location>
        <begin position="11"/>
        <end position="104"/>
    </location>
</feature>
<dbReference type="EMBL" id="JAJTWT010000005">
    <property type="protein sequence ID" value="MCE4538476.1"/>
    <property type="molecule type" value="Genomic_DNA"/>
</dbReference>